<dbReference type="InterPro" id="IPR001881">
    <property type="entry name" value="EGF-like_Ca-bd_dom"/>
</dbReference>
<dbReference type="SMART" id="SM00214">
    <property type="entry name" value="VWC"/>
    <property type="match status" value="1"/>
</dbReference>
<comment type="caution">
    <text evidence="15">Lacks conserved residue(s) required for the propagation of feature annotation.</text>
</comment>
<evidence type="ECO:0000256" key="4">
    <source>
        <dbReference type="ARBA" id="ARBA00022692"/>
    </source>
</evidence>
<feature type="transmembrane region" description="Helical" evidence="18">
    <location>
        <begin position="1091"/>
        <end position="1115"/>
    </location>
</feature>
<evidence type="ECO:0000256" key="8">
    <source>
        <dbReference type="ARBA" id="ARBA00022837"/>
    </source>
</evidence>
<dbReference type="InterPro" id="IPR051022">
    <property type="entry name" value="Notch_Cell-Fate_Det"/>
</dbReference>
<feature type="domain" description="EGF-like" evidence="20">
    <location>
        <begin position="605"/>
        <end position="642"/>
    </location>
</feature>
<accession>A0AAJ7T7K4</accession>
<dbReference type="FunFam" id="2.10.25.10:FF:000061">
    <property type="entry name" value="Delta-like protein"/>
    <property type="match status" value="2"/>
</dbReference>
<dbReference type="FunFam" id="2.10.25.10:FF:000143">
    <property type="entry name" value="Protein crumbs 1"/>
    <property type="match status" value="1"/>
</dbReference>
<feature type="disulfide bond" evidence="15">
    <location>
        <begin position="862"/>
        <end position="871"/>
    </location>
</feature>
<dbReference type="InterPro" id="IPR000152">
    <property type="entry name" value="EGF-type_Asp/Asn_hydroxyl_site"/>
</dbReference>
<dbReference type="GO" id="GO:0005112">
    <property type="term" value="F:Notch binding"/>
    <property type="evidence" value="ECO:0007669"/>
    <property type="project" value="InterPro"/>
</dbReference>
<dbReference type="InterPro" id="IPR011651">
    <property type="entry name" value="Notch_ligand_N"/>
</dbReference>
<dbReference type="GO" id="GO:0048018">
    <property type="term" value="F:receptor ligand activity"/>
    <property type="evidence" value="ECO:0007669"/>
    <property type="project" value="UniProtKB-ARBA"/>
</dbReference>
<keyword evidence="2 17" id="KW-0217">Developmental protein</keyword>
<dbReference type="PANTHER" id="PTHR24049">
    <property type="entry name" value="CRUMBS FAMILY MEMBER"/>
    <property type="match status" value="1"/>
</dbReference>
<feature type="disulfide bond" evidence="15">
    <location>
        <begin position="376"/>
        <end position="385"/>
    </location>
</feature>
<evidence type="ECO:0000256" key="16">
    <source>
        <dbReference type="PROSITE-ProRule" id="PRU00377"/>
    </source>
</evidence>
<feature type="domain" description="EGF-like" evidence="20">
    <location>
        <begin position="836"/>
        <end position="872"/>
    </location>
</feature>
<dbReference type="PANTHER" id="PTHR24049:SF35">
    <property type="entry name" value="EGF-LIKE DOMAIN-CONTAINING PROTEIN"/>
    <property type="match status" value="1"/>
</dbReference>
<dbReference type="Pfam" id="PF12661">
    <property type="entry name" value="hEGF"/>
    <property type="match status" value="3"/>
</dbReference>
<feature type="domain" description="EGF-like" evidence="20">
    <location>
        <begin position="644"/>
        <end position="680"/>
    </location>
</feature>
<dbReference type="PROSITE" id="PS01186">
    <property type="entry name" value="EGF_2"/>
    <property type="match status" value="11"/>
</dbReference>
<reference evidence="23" key="1">
    <citation type="submission" date="2025-08" db="UniProtKB">
        <authorList>
            <consortium name="RefSeq"/>
        </authorList>
    </citation>
    <scope>IDENTIFICATION</scope>
    <source>
        <tissue evidence="23">Sperm</tissue>
    </source>
</reference>
<feature type="disulfide bond" evidence="15">
    <location>
        <begin position="566"/>
        <end position="575"/>
    </location>
</feature>
<keyword evidence="14" id="KW-0325">Glycoprotein</keyword>
<dbReference type="FunFam" id="2.10.25.10:FF:000004">
    <property type="entry name" value="Neurogenic locus notch 1"/>
    <property type="match status" value="1"/>
</dbReference>
<feature type="domain" description="DSL" evidence="21">
    <location>
        <begin position="204"/>
        <end position="248"/>
    </location>
</feature>
<dbReference type="SMART" id="SM00181">
    <property type="entry name" value="EGF"/>
    <property type="match status" value="16"/>
</dbReference>
<evidence type="ECO:0000313" key="22">
    <source>
        <dbReference type="Proteomes" id="UP001318040"/>
    </source>
</evidence>
<evidence type="ECO:0000256" key="17">
    <source>
        <dbReference type="RuleBase" id="RU280815"/>
    </source>
</evidence>
<dbReference type="InterPro" id="IPR001007">
    <property type="entry name" value="VWF_dom"/>
</dbReference>
<dbReference type="GO" id="GO:0007219">
    <property type="term" value="P:Notch signaling pathway"/>
    <property type="evidence" value="ECO:0007669"/>
    <property type="project" value="UniProtKB-KW"/>
</dbReference>
<proteinExistence type="predicted"/>
<dbReference type="PRINTS" id="PR02059">
    <property type="entry name" value="JAGGEDFAMILY"/>
</dbReference>
<evidence type="ECO:0000313" key="23">
    <source>
        <dbReference type="RefSeq" id="XP_032811608.1"/>
    </source>
</evidence>
<feature type="disulfide bond" evidence="15">
    <location>
        <begin position="343"/>
        <end position="352"/>
    </location>
</feature>
<dbReference type="Pfam" id="PF21700">
    <property type="entry name" value="EGF_DL_JAG"/>
    <property type="match status" value="1"/>
</dbReference>
<evidence type="ECO:0000256" key="7">
    <source>
        <dbReference type="ARBA" id="ARBA00022782"/>
    </source>
</evidence>
<dbReference type="PROSITE" id="PS51051">
    <property type="entry name" value="DSL"/>
    <property type="match status" value="1"/>
</dbReference>
<dbReference type="Gene3D" id="2.10.25.10">
    <property type="entry name" value="Laminin"/>
    <property type="match status" value="14"/>
</dbReference>
<keyword evidence="3 15" id="KW-0245">EGF-like domain</keyword>
<feature type="disulfide bond" evidence="15">
    <location>
        <begin position="489"/>
        <end position="498"/>
    </location>
</feature>
<feature type="domain" description="EGF-like" evidence="20">
    <location>
        <begin position="760"/>
        <end position="796"/>
    </location>
</feature>
<feature type="domain" description="EGF-like" evidence="20">
    <location>
        <begin position="501"/>
        <end position="537"/>
    </location>
</feature>
<dbReference type="FunFam" id="2.10.25.10:FF:000431">
    <property type="entry name" value="Delta-like protein"/>
    <property type="match status" value="1"/>
</dbReference>
<feature type="disulfide bond" evidence="15">
    <location>
        <begin position="468"/>
        <end position="478"/>
    </location>
</feature>
<feature type="domain" description="EGF-like" evidence="20">
    <location>
        <begin position="539"/>
        <end position="576"/>
    </location>
</feature>
<evidence type="ECO:0000256" key="10">
    <source>
        <dbReference type="ARBA" id="ARBA00022976"/>
    </source>
</evidence>
<comment type="function">
    <text evidence="17">Putative Notch ligand involved in the mediation of Notch signaling.</text>
</comment>
<dbReference type="FunFam" id="2.10.25.10:FF:000007">
    <property type="entry name" value="Delta-like protein"/>
    <property type="match status" value="1"/>
</dbReference>
<feature type="disulfide bond" evidence="15">
    <location>
        <begin position="786"/>
        <end position="795"/>
    </location>
</feature>
<dbReference type="FunFam" id="2.10.25.140:FF:000001">
    <property type="entry name" value="Delta-like protein"/>
    <property type="match status" value="1"/>
</dbReference>
<feature type="disulfide bond" evidence="15">
    <location>
        <begin position="527"/>
        <end position="536"/>
    </location>
</feature>
<dbReference type="RefSeq" id="XP_032811608.1">
    <property type="nucleotide sequence ID" value="XM_032955717.1"/>
</dbReference>
<dbReference type="PROSITE" id="PS01187">
    <property type="entry name" value="EGF_CA"/>
    <property type="match status" value="6"/>
</dbReference>
<comment type="subcellular location">
    <subcellularLocation>
        <location evidence="1 17">Membrane</location>
        <topology evidence="1 17">Single-pass type I membrane protein</topology>
    </subcellularLocation>
</comment>
<keyword evidence="11 17" id="KW-1133">Transmembrane helix</keyword>
<keyword evidence="10" id="KW-0914">Notch signaling pathway</keyword>
<dbReference type="InterPro" id="IPR026219">
    <property type="entry name" value="Jagged/Serrate"/>
</dbReference>
<dbReference type="Pfam" id="PF00008">
    <property type="entry name" value="EGF"/>
    <property type="match status" value="4"/>
</dbReference>
<evidence type="ECO:0000256" key="19">
    <source>
        <dbReference type="SAM" id="SignalP"/>
    </source>
</evidence>
<feature type="signal peptide" evidence="19">
    <location>
        <begin position="1"/>
        <end position="30"/>
    </location>
</feature>
<feature type="domain" description="EGF-like" evidence="20">
    <location>
        <begin position="388"/>
        <end position="424"/>
    </location>
</feature>
<feature type="domain" description="EGF-like" evidence="20">
    <location>
        <begin position="426"/>
        <end position="462"/>
    </location>
</feature>
<keyword evidence="13 15" id="KW-1015">Disulfide bond</keyword>
<organism evidence="22 23">
    <name type="scientific">Petromyzon marinus</name>
    <name type="common">Sea lamprey</name>
    <dbReference type="NCBI Taxonomy" id="7757"/>
    <lineage>
        <taxon>Eukaryota</taxon>
        <taxon>Metazoa</taxon>
        <taxon>Chordata</taxon>
        <taxon>Craniata</taxon>
        <taxon>Vertebrata</taxon>
        <taxon>Cyclostomata</taxon>
        <taxon>Hyperoartia</taxon>
        <taxon>Petromyzontiformes</taxon>
        <taxon>Petromyzontidae</taxon>
        <taxon>Petromyzon</taxon>
    </lineage>
</organism>
<keyword evidence="6 17" id="KW-0677">Repeat</keyword>
<dbReference type="GO" id="GO:0005509">
    <property type="term" value="F:calcium ion binding"/>
    <property type="evidence" value="ECO:0007669"/>
    <property type="project" value="InterPro"/>
</dbReference>
<dbReference type="FunFam" id="2.10.25.10:FF:000173">
    <property type="entry name" value="Neurogenic locus notch protein 2"/>
    <property type="match status" value="1"/>
</dbReference>
<evidence type="ECO:0000256" key="14">
    <source>
        <dbReference type="ARBA" id="ARBA00023180"/>
    </source>
</evidence>
<dbReference type="Pfam" id="PF01414">
    <property type="entry name" value="DSL"/>
    <property type="match status" value="1"/>
</dbReference>
<evidence type="ECO:0000256" key="5">
    <source>
        <dbReference type="ARBA" id="ARBA00022729"/>
    </source>
</evidence>
<dbReference type="GO" id="GO:0016020">
    <property type="term" value="C:membrane"/>
    <property type="evidence" value="ECO:0007669"/>
    <property type="project" value="UniProtKB-SubCell"/>
</dbReference>
<keyword evidence="22" id="KW-1185">Reference proteome</keyword>
<dbReference type="GO" id="GO:0030154">
    <property type="term" value="P:cell differentiation"/>
    <property type="evidence" value="ECO:0007669"/>
    <property type="project" value="UniProtKB-KW"/>
</dbReference>
<evidence type="ECO:0000259" key="20">
    <source>
        <dbReference type="PROSITE" id="PS50026"/>
    </source>
</evidence>
<feature type="disulfide bond" evidence="15">
    <location>
        <begin position="452"/>
        <end position="461"/>
    </location>
</feature>
<protein>
    <recommendedName>
        <fullName evidence="17">Delta-like protein</fullName>
    </recommendedName>
</protein>
<feature type="domain" description="EGF-like" evidence="20">
    <location>
        <begin position="464"/>
        <end position="499"/>
    </location>
</feature>
<dbReference type="InterPro" id="IPR018097">
    <property type="entry name" value="EGF_Ca-bd_CS"/>
</dbReference>
<dbReference type="Gene3D" id="2.60.40.3510">
    <property type="match status" value="1"/>
</dbReference>
<evidence type="ECO:0000256" key="6">
    <source>
        <dbReference type="ARBA" id="ARBA00022737"/>
    </source>
</evidence>
<evidence type="ECO:0000256" key="15">
    <source>
        <dbReference type="PROSITE-ProRule" id="PRU00076"/>
    </source>
</evidence>
<feature type="domain" description="EGF-like" evidence="20">
    <location>
        <begin position="798"/>
        <end position="834"/>
    </location>
</feature>
<name>A0AAJ7T7K4_PETMA</name>
<dbReference type="AlphaFoldDB" id="A0AAJ7T7K4"/>
<dbReference type="PROSITE" id="PS00010">
    <property type="entry name" value="ASX_HYDROXYL"/>
    <property type="match status" value="9"/>
</dbReference>
<feature type="disulfide bond" evidence="15">
    <location>
        <begin position="632"/>
        <end position="641"/>
    </location>
</feature>
<keyword evidence="4 17" id="KW-0812">Transmembrane</keyword>
<feature type="domain" description="EGF-like" evidence="20">
    <location>
        <begin position="355"/>
        <end position="386"/>
    </location>
</feature>
<feature type="disulfide bond" evidence="16">
    <location>
        <begin position="206"/>
        <end position="215"/>
    </location>
</feature>
<dbReference type="SUPFAM" id="SSF57603">
    <property type="entry name" value="FnI-like domain"/>
    <property type="match status" value="1"/>
</dbReference>
<dbReference type="Gene3D" id="2.10.25.140">
    <property type="match status" value="1"/>
</dbReference>
<evidence type="ECO:0000256" key="11">
    <source>
        <dbReference type="ARBA" id="ARBA00022989"/>
    </source>
</evidence>
<gene>
    <name evidence="23" type="primary">LOC116943137</name>
</gene>
<evidence type="ECO:0000256" key="12">
    <source>
        <dbReference type="ARBA" id="ARBA00023136"/>
    </source>
</evidence>
<evidence type="ECO:0000256" key="1">
    <source>
        <dbReference type="ARBA" id="ARBA00004479"/>
    </source>
</evidence>
<dbReference type="Proteomes" id="UP001318040">
    <property type="component" value="Chromosome 17"/>
</dbReference>
<keyword evidence="9" id="KW-0832">Ubl conjugation</keyword>
<evidence type="ECO:0000256" key="13">
    <source>
        <dbReference type="ARBA" id="ARBA00023157"/>
    </source>
</evidence>
<evidence type="ECO:0000256" key="2">
    <source>
        <dbReference type="ARBA" id="ARBA00022473"/>
    </source>
</evidence>
<feature type="domain" description="EGF-like" evidence="20">
    <location>
        <begin position="315"/>
        <end position="353"/>
    </location>
</feature>
<keyword evidence="12 17" id="KW-0472">Membrane</keyword>
<dbReference type="Pfam" id="PF23575">
    <property type="entry name" value="JAG1"/>
    <property type="match status" value="1"/>
</dbReference>
<evidence type="ECO:0000259" key="21">
    <source>
        <dbReference type="PROSITE" id="PS51051"/>
    </source>
</evidence>
<dbReference type="Pfam" id="PF25024">
    <property type="entry name" value="EGF_TEN"/>
    <property type="match status" value="1"/>
</dbReference>
<feature type="disulfide bond" evidence="15">
    <location>
        <begin position="747"/>
        <end position="756"/>
    </location>
</feature>
<dbReference type="FunFam" id="2.10.25.10:FF:000146">
    <property type="entry name" value="Putative neurogenic locus notch"/>
    <property type="match status" value="1"/>
</dbReference>
<dbReference type="SMART" id="SM00179">
    <property type="entry name" value="EGF_CA"/>
    <property type="match status" value="14"/>
</dbReference>
<dbReference type="InterPro" id="IPR013032">
    <property type="entry name" value="EGF-like_CS"/>
</dbReference>
<dbReference type="InterPro" id="IPR009030">
    <property type="entry name" value="Growth_fac_rcpt_cys_sf"/>
</dbReference>
<feature type="disulfide bond" evidence="16">
    <location>
        <begin position="239"/>
        <end position="248"/>
    </location>
</feature>
<keyword evidence="8" id="KW-0106">Calcium</keyword>
<dbReference type="SUPFAM" id="SSF57184">
    <property type="entry name" value="Growth factor receptor domain"/>
    <property type="match status" value="2"/>
</dbReference>
<keyword evidence="5 17" id="KW-0732">Signal</keyword>
<dbReference type="GeneID" id="116943137"/>
<feature type="disulfide bond" evidence="15">
    <location>
        <begin position="824"/>
        <end position="833"/>
    </location>
</feature>
<feature type="disulfide bond" evidence="15">
    <location>
        <begin position="670"/>
        <end position="679"/>
    </location>
</feature>
<evidence type="ECO:0000256" key="9">
    <source>
        <dbReference type="ARBA" id="ARBA00022843"/>
    </source>
</evidence>
<dbReference type="PROSITE" id="PS50026">
    <property type="entry name" value="EGF_3"/>
    <property type="match status" value="14"/>
</dbReference>
<dbReference type="InterPro" id="IPR056986">
    <property type="entry name" value="JAG1_1/2_dom"/>
</dbReference>
<dbReference type="FunFam" id="2.10.25.10:FF:000117">
    <property type="entry name" value="Delta-like protein"/>
    <property type="match status" value="1"/>
</dbReference>
<dbReference type="SMART" id="SM00215">
    <property type="entry name" value="VWC_out"/>
    <property type="match status" value="1"/>
</dbReference>
<feature type="disulfide bond" evidence="15">
    <location>
        <begin position="709"/>
        <end position="718"/>
    </location>
</feature>
<dbReference type="PRINTS" id="PR00010">
    <property type="entry name" value="EGFBLOOD"/>
</dbReference>
<evidence type="ECO:0000256" key="18">
    <source>
        <dbReference type="SAM" id="Phobius"/>
    </source>
</evidence>
<sequence>MDYGQHRHRRSSTVILTAFLVMSLAKVALCTGYVEFQLVSLVNAHGELQSGECCDGERPRAGAACPQQCRTFVALCLRQYQQASSLLSKSSPCVLGNGSTPVIGGNNFTLRSNVRGESAGRISIPFKFAWPRAYTLILEAFDKDTQAAAAAAGGASGSSGGNTGSGTQLITRVTYSGMINPGDQWHNHSAVGARAVTVDYRLRVMCDEHYFSTNCTKLCKPRDDYFGHYACDSNGNKVCLDGWTGGDCKKAICRQGCSTEHGQCDNPGECKCQYGWQGHFCDQCIPYPGCVHGGCSKPWECRCDTNWGGLLCDKDLNYCGNHQPCRNGGSCSNAQPDSYKCDCQKGYHGVNCEIVNNTCANGGSSVGSPSGYKCLCAPGWTGANCTEDIDECASSPCGNGGTCLNLVNGFRCTCPPQWTGHTCLVDTDECDDNPCVHARSCKNLFGGYYCGCLPGWTGQNCDIDVNDCEGKCLNGGTCKDLVNDYSCECKPGYTGRRCETEVNECASHPCLNGGQCRDAIDSYYCVCMDGFAGDSCELDVDLCVPNPCQNGARCVNLPNGDYFCHCSENFEGTNCTLLKDHCLTSPCQVIDSCTVAVPSNTSESGVAHVTSTVCGPNGRCLSQAGGNFTCMCNSGFRGSFCHENVNDCAEGACHNGGTCLDGINSFQCMCPDGWDGEFCENDVDDCSNHNPCLNGGTCHDLVNDFSCECKNGWKGKTCHSKISHCDEATCNNGGECFDVGDTFRCSCPTGWEGPTCNIAQSIACMPNPCQNGATCVISGDSYKCICQSGWEGANCTQDINDCSSHPCYNGGTCVDGTNWYRCECAAGFAGPDCRININECQSMPCAKDATCIDEINGYRCMCPLGRAGRHCHDVVQPTQPCVASGRNHSHGSSWKEECNMCHCSNGNINCTKVWCGNKLCLLSPAAASAERDGCPAGLSCHAMRHESCLAGSCFRQGECLPQTSPPASLCQQQEDGASGGCAHLRLTFDRSLLAPSTTVEHICRELRYLEAIHNLSSSFPIYILCEMIDKEPDKIRVAISSDRQSGPQGAQLVQEVAARIADAIKQRRSGSSRHLAAVTNADFTHSTADNMVLIVSSALGFLLLLATLLLCLCCMRRRRNRRSPHLDKVDDKDKVTEPLNKVIIHNPISGGGGGGGSQNNKQLEQNLCRVGKMRTHNIELEEIDKLGFSSNKATLGYGAGSLATPEEQPLRSKLNVNRPAYTWTTQVEV</sequence>
<feature type="domain" description="EGF-like" evidence="20">
    <location>
        <begin position="682"/>
        <end position="719"/>
    </location>
</feature>
<feature type="domain" description="EGF-like" evidence="20">
    <location>
        <begin position="721"/>
        <end position="757"/>
    </location>
</feature>
<dbReference type="SMART" id="SM00051">
    <property type="entry name" value="DSL"/>
    <property type="match status" value="1"/>
</dbReference>
<dbReference type="InterPro" id="IPR001774">
    <property type="entry name" value="DSL"/>
</dbReference>
<keyword evidence="7" id="KW-0221">Differentiation</keyword>
<feature type="disulfide bond" evidence="15">
    <location>
        <begin position="414"/>
        <end position="423"/>
    </location>
</feature>
<dbReference type="CDD" id="cd00054">
    <property type="entry name" value="EGF_CA"/>
    <property type="match status" value="11"/>
</dbReference>
<dbReference type="SUPFAM" id="SSF57196">
    <property type="entry name" value="EGF/Laminin"/>
    <property type="match status" value="6"/>
</dbReference>
<dbReference type="FunFam" id="2.10.25.10:FF:000294">
    <property type="entry name" value="Delta-like protein"/>
    <property type="match status" value="1"/>
</dbReference>
<dbReference type="FunFam" id="2.10.25.10:FF:000018">
    <property type="entry name" value="Delta-like 1"/>
    <property type="match status" value="1"/>
</dbReference>
<dbReference type="PROSITE" id="PS00022">
    <property type="entry name" value="EGF_1"/>
    <property type="match status" value="15"/>
</dbReference>
<dbReference type="FunFam" id="2.10.25.10:FF:000472">
    <property type="entry name" value="Uncharacterized protein, isoform A"/>
    <property type="match status" value="2"/>
</dbReference>
<feature type="disulfide bond" evidence="16">
    <location>
        <begin position="219"/>
        <end position="231"/>
    </location>
</feature>
<dbReference type="Pfam" id="PF07657">
    <property type="entry name" value="MNNL"/>
    <property type="match status" value="1"/>
</dbReference>
<dbReference type="InterPro" id="IPR000742">
    <property type="entry name" value="EGF"/>
</dbReference>
<feature type="chain" id="PRO_5042606324" description="Delta-like protein" evidence="19">
    <location>
        <begin position="31"/>
        <end position="1229"/>
    </location>
</feature>
<evidence type="ECO:0000256" key="3">
    <source>
        <dbReference type="ARBA" id="ARBA00022536"/>
    </source>
</evidence>